<reference evidence="1 2" key="1">
    <citation type="submission" date="2019-08" db="EMBL/GenBank/DDBJ databases">
        <title>Deep-cultivation of Planctomycetes and their phenomic and genomic characterization uncovers novel biology.</title>
        <authorList>
            <person name="Wiegand S."/>
            <person name="Jogler M."/>
            <person name="Boedeker C."/>
            <person name="Pinto D."/>
            <person name="Vollmers J."/>
            <person name="Rivas-Marin E."/>
            <person name="Kohn T."/>
            <person name="Peeters S.H."/>
            <person name="Heuer A."/>
            <person name="Rast P."/>
            <person name="Oberbeckmann S."/>
            <person name="Bunk B."/>
            <person name="Jeske O."/>
            <person name="Meyerdierks A."/>
            <person name="Storesund J.E."/>
            <person name="Kallscheuer N."/>
            <person name="Luecker S."/>
            <person name="Lage O.M."/>
            <person name="Pohl T."/>
            <person name="Merkel B.J."/>
            <person name="Hornburger P."/>
            <person name="Mueller R.-W."/>
            <person name="Bruemmer F."/>
            <person name="Labrenz M."/>
            <person name="Spormann A.M."/>
            <person name="Op Den Camp H."/>
            <person name="Overmann J."/>
            <person name="Amann R."/>
            <person name="Jetten M.S.M."/>
            <person name="Mascher T."/>
            <person name="Medema M.H."/>
            <person name="Devos D.P."/>
            <person name="Kaster A.-K."/>
            <person name="Ovreas L."/>
            <person name="Rohde M."/>
            <person name="Galperin M.Y."/>
            <person name="Jogler C."/>
        </authorList>
    </citation>
    <scope>NUCLEOTIDE SEQUENCE [LARGE SCALE GENOMIC DNA]</scope>
    <source>
        <strain evidence="1 2">LF1</strain>
    </source>
</reference>
<dbReference type="Proteomes" id="UP000322699">
    <property type="component" value="Unassembled WGS sequence"/>
</dbReference>
<sequence length="105" mass="11209">MCVCSMQPVLNMTSDICGIDARVLSALRAFPVLVVLTGGFATGTGLSALRAYEYLGIVIRWLRYRHWAAATPWLRNRPGPAGRQLLSGGCATGTGLSPLRGSETD</sequence>
<proteinExistence type="predicted"/>
<name>A0A5B1CDF6_9BACT</name>
<dbReference type="AlphaFoldDB" id="A0A5B1CDF6"/>
<dbReference type="EMBL" id="VRLW01000001">
    <property type="protein sequence ID" value="KAA1257925.1"/>
    <property type="molecule type" value="Genomic_DNA"/>
</dbReference>
<evidence type="ECO:0000313" key="1">
    <source>
        <dbReference type="EMBL" id="KAA1257925.1"/>
    </source>
</evidence>
<gene>
    <name evidence="1" type="ORF">LF1_04150</name>
</gene>
<evidence type="ECO:0000313" key="2">
    <source>
        <dbReference type="Proteomes" id="UP000322699"/>
    </source>
</evidence>
<accession>A0A5B1CDF6</accession>
<organism evidence="1 2">
    <name type="scientific">Rubripirellula obstinata</name>
    <dbReference type="NCBI Taxonomy" id="406547"/>
    <lineage>
        <taxon>Bacteria</taxon>
        <taxon>Pseudomonadati</taxon>
        <taxon>Planctomycetota</taxon>
        <taxon>Planctomycetia</taxon>
        <taxon>Pirellulales</taxon>
        <taxon>Pirellulaceae</taxon>
        <taxon>Rubripirellula</taxon>
    </lineage>
</organism>
<keyword evidence="2" id="KW-1185">Reference proteome</keyword>
<protein>
    <submittedName>
        <fullName evidence="1">Uncharacterized protein</fullName>
    </submittedName>
</protein>
<comment type="caution">
    <text evidence="1">The sequence shown here is derived from an EMBL/GenBank/DDBJ whole genome shotgun (WGS) entry which is preliminary data.</text>
</comment>